<gene>
    <name evidence="7" type="ORF">AKJ09_07884</name>
</gene>
<sequence>MSEAALIWLRELSWREAAAFSFVENVVVFALALVAGHVIVARFRHRELGKAPPLTRTEVVVALSSVVINSGVTLAGLALWRIGIVQFRTDVGVHAWLDVIVLILVMDFAMYALHRIAHVRWIFPHLHALHHCYEHVRPLTLFVLNPAEAISFGALWLVVISFYSASWLGMSVYLALNVAFGTLGHLGVEPLPSRWVNWPIARHIGTTTFHAQHHLSRDTNFGFYTLIWDRLFDTLEPGYDAHFGRTGAITPTEARETER</sequence>
<dbReference type="AlphaFoldDB" id="A0A0K1Q5Y6"/>
<dbReference type="Proteomes" id="UP000064967">
    <property type="component" value="Chromosome"/>
</dbReference>
<protein>
    <submittedName>
        <fullName evidence="7">Sterol desaturase family protein</fullName>
    </submittedName>
</protein>
<dbReference type="KEGG" id="llu:AKJ09_07884"/>
<dbReference type="PATRIC" id="fig|1391654.3.peg.7990"/>
<feature type="transmembrane region" description="Helical" evidence="5">
    <location>
        <begin position="95"/>
        <end position="113"/>
    </location>
</feature>
<evidence type="ECO:0000259" key="6">
    <source>
        <dbReference type="Pfam" id="PF04116"/>
    </source>
</evidence>
<dbReference type="InterPro" id="IPR006694">
    <property type="entry name" value="Fatty_acid_hydroxylase"/>
</dbReference>
<evidence type="ECO:0000256" key="2">
    <source>
        <dbReference type="ARBA" id="ARBA00022692"/>
    </source>
</evidence>
<organism evidence="7 8">
    <name type="scientific">Labilithrix luteola</name>
    <dbReference type="NCBI Taxonomy" id="1391654"/>
    <lineage>
        <taxon>Bacteria</taxon>
        <taxon>Pseudomonadati</taxon>
        <taxon>Myxococcota</taxon>
        <taxon>Polyangia</taxon>
        <taxon>Polyangiales</taxon>
        <taxon>Labilitrichaceae</taxon>
        <taxon>Labilithrix</taxon>
    </lineage>
</organism>
<dbReference type="EMBL" id="CP012333">
    <property type="protein sequence ID" value="AKV01221.1"/>
    <property type="molecule type" value="Genomic_DNA"/>
</dbReference>
<dbReference type="GO" id="GO:0005506">
    <property type="term" value="F:iron ion binding"/>
    <property type="evidence" value="ECO:0007669"/>
    <property type="project" value="InterPro"/>
</dbReference>
<evidence type="ECO:0000256" key="3">
    <source>
        <dbReference type="ARBA" id="ARBA00022989"/>
    </source>
</evidence>
<dbReference type="STRING" id="1391654.AKJ09_07884"/>
<evidence type="ECO:0000313" key="7">
    <source>
        <dbReference type="EMBL" id="AKV01221.1"/>
    </source>
</evidence>
<feature type="transmembrane region" description="Helical" evidence="5">
    <location>
        <begin position="60"/>
        <end position="83"/>
    </location>
</feature>
<dbReference type="OrthoDB" id="9770329at2"/>
<accession>A0A0K1Q5Y6</accession>
<dbReference type="PANTHER" id="PTHR11863">
    <property type="entry name" value="STEROL DESATURASE"/>
    <property type="match status" value="1"/>
</dbReference>
<evidence type="ECO:0000256" key="4">
    <source>
        <dbReference type="ARBA" id="ARBA00023136"/>
    </source>
</evidence>
<evidence type="ECO:0000256" key="1">
    <source>
        <dbReference type="ARBA" id="ARBA00004370"/>
    </source>
</evidence>
<evidence type="ECO:0000256" key="5">
    <source>
        <dbReference type="SAM" id="Phobius"/>
    </source>
</evidence>
<feature type="domain" description="Fatty acid hydroxylase" evidence="6">
    <location>
        <begin position="100"/>
        <end position="234"/>
    </location>
</feature>
<keyword evidence="4 5" id="KW-0472">Membrane</keyword>
<dbReference type="GO" id="GO:0016020">
    <property type="term" value="C:membrane"/>
    <property type="evidence" value="ECO:0007669"/>
    <property type="project" value="UniProtKB-SubCell"/>
</dbReference>
<dbReference type="GO" id="GO:0016491">
    <property type="term" value="F:oxidoreductase activity"/>
    <property type="evidence" value="ECO:0007669"/>
    <property type="project" value="InterPro"/>
</dbReference>
<keyword evidence="3 5" id="KW-1133">Transmembrane helix</keyword>
<proteinExistence type="predicted"/>
<dbReference type="RefSeq" id="WP_146652364.1">
    <property type="nucleotide sequence ID" value="NZ_CP012333.1"/>
</dbReference>
<feature type="transmembrane region" description="Helical" evidence="5">
    <location>
        <begin position="20"/>
        <end position="40"/>
    </location>
</feature>
<keyword evidence="8" id="KW-1185">Reference proteome</keyword>
<dbReference type="GO" id="GO:0008610">
    <property type="term" value="P:lipid biosynthetic process"/>
    <property type="evidence" value="ECO:0007669"/>
    <property type="project" value="InterPro"/>
</dbReference>
<dbReference type="InterPro" id="IPR050307">
    <property type="entry name" value="Sterol_Desaturase_Related"/>
</dbReference>
<evidence type="ECO:0000313" key="8">
    <source>
        <dbReference type="Proteomes" id="UP000064967"/>
    </source>
</evidence>
<reference evidence="7 8" key="1">
    <citation type="submission" date="2015-08" db="EMBL/GenBank/DDBJ databases">
        <authorList>
            <person name="Babu N.S."/>
            <person name="Beckwith C.J."/>
            <person name="Beseler K.G."/>
            <person name="Brison A."/>
            <person name="Carone J.V."/>
            <person name="Caskin T.P."/>
            <person name="Diamond M."/>
            <person name="Durham M.E."/>
            <person name="Foxe J.M."/>
            <person name="Go M."/>
            <person name="Henderson B.A."/>
            <person name="Jones I.B."/>
            <person name="McGettigan J.A."/>
            <person name="Micheletti S.J."/>
            <person name="Nasrallah M.E."/>
            <person name="Ortiz D."/>
            <person name="Piller C.R."/>
            <person name="Privatt S.R."/>
            <person name="Schneider S.L."/>
            <person name="Sharp S."/>
            <person name="Smith T.C."/>
            <person name="Stanton J.D."/>
            <person name="Ullery H.E."/>
            <person name="Wilson R.J."/>
            <person name="Serrano M.G."/>
            <person name="Buck G."/>
            <person name="Lee V."/>
            <person name="Wang Y."/>
            <person name="Carvalho R."/>
            <person name="Voegtly L."/>
            <person name="Shi R."/>
            <person name="Duckworth R."/>
            <person name="Johnson A."/>
            <person name="Loviza R."/>
            <person name="Walstead R."/>
            <person name="Shah Z."/>
            <person name="Kiflezghi M."/>
            <person name="Wade K."/>
            <person name="Ball S.L."/>
            <person name="Bradley K.W."/>
            <person name="Asai D.J."/>
            <person name="Bowman C.A."/>
            <person name="Russell D.A."/>
            <person name="Pope W.H."/>
            <person name="Jacobs-Sera D."/>
            <person name="Hendrix R.W."/>
            <person name="Hatfull G.F."/>
        </authorList>
    </citation>
    <scope>NUCLEOTIDE SEQUENCE [LARGE SCALE GENOMIC DNA]</scope>
    <source>
        <strain evidence="7 8">DSM 27648</strain>
    </source>
</reference>
<dbReference type="Pfam" id="PF04116">
    <property type="entry name" value="FA_hydroxylase"/>
    <property type="match status" value="1"/>
</dbReference>
<comment type="subcellular location">
    <subcellularLocation>
        <location evidence="1">Membrane</location>
    </subcellularLocation>
</comment>
<keyword evidence="2 5" id="KW-0812">Transmembrane</keyword>
<name>A0A0K1Q5Y6_9BACT</name>